<protein>
    <submittedName>
        <fullName evidence="1">11245_t:CDS:1</fullName>
    </submittedName>
</protein>
<dbReference type="AlphaFoldDB" id="A0A9N9GXY6"/>
<sequence>TPPPRKWGLRIEPERARPVPFCRQGLIPPPDTSPLFLVFLVPCR</sequence>
<organism evidence="1 2">
    <name type="scientific">Ambispora gerdemannii</name>
    <dbReference type="NCBI Taxonomy" id="144530"/>
    <lineage>
        <taxon>Eukaryota</taxon>
        <taxon>Fungi</taxon>
        <taxon>Fungi incertae sedis</taxon>
        <taxon>Mucoromycota</taxon>
        <taxon>Glomeromycotina</taxon>
        <taxon>Glomeromycetes</taxon>
        <taxon>Archaeosporales</taxon>
        <taxon>Ambisporaceae</taxon>
        <taxon>Ambispora</taxon>
    </lineage>
</organism>
<evidence type="ECO:0000313" key="1">
    <source>
        <dbReference type="EMBL" id="CAG8642886.1"/>
    </source>
</evidence>
<dbReference type="Proteomes" id="UP000789831">
    <property type="component" value="Unassembled WGS sequence"/>
</dbReference>
<dbReference type="EMBL" id="CAJVPL010004090">
    <property type="protein sequence ID" value="CAG8642886.1"/>
    <property type="molecule type" value="Genomic_DNA"/>
</dbReference>
<name>A0A9N9GXY6_9GLOM</name>
<gene>
    <name evidence="1" type="ORF">AGERDE_LOCUS11059</name>
</gene>
<keyword evidence="2" id="KW-1185">Reference proteome</keyword>
<accession>A0A9N9GXY6</accession>
<reference evidence="1" key="1">
    <citation type="submission" date="2021-06" db="EMBL/GenBank/DDBJ databases">
        <authorList>
            <person name="Kallberg Y."/>
            <person name="Tangrot J."/>
            <person name="Rosling A."/>
        </authorList>
    </citation>
    <scope>NUCLEOTIDE SEQUENCE</scope>
    <source>
        <strain evidence="1">MT106</strain>
    </source>
</reference>
<comment type="caution">
    <text evidence="1">The sequence shown here is derived from an EMBL/GenBank/DDBJ whole genome shotgun (WGS) entry which is preliminary data.</text>
</comment>
<dbReference type="OrthoDB" id="10473659at2759"/>
<proteinExistence type="predicted"/>
<evidence type="ECO:0000313" key="2">
    <source>
        <dbReference type="Proteomes" id="UP000789831"/>
    </source>
</evidence>
<feature type="non-terminal residue" evidence="1">
    <location>
        <position position="1"/>
    </location>
</feature>